<feature type="region of interest" description="Disordered" evidence="12">
    <location>
        <begin position="174"/>
        <end position="197"/>
    </location>
</feature>
<dbReference type="KEGG" id="tps:THAPSDRAFT_20921"/>
<dbReference type="GO" id="GO:0004222">
    <property type="term" value="F:metalloendopeptidase activity"/>
    <property type="evidence" value="ECO:0000318"/>
    <property type="project" value="GO_Central"/>
</dbReference>
<evidence type="ECO:0000256" key="3">
    <source>
        <dbReference type="ARBA" id="ARBA00007931"/>
    </source>
</evidence>
<feature type="compositionally biased region" description="Low complexity" evidence="12">
    <location>
        <begin position="107"/>
        <end position="120"/>
    </location>
</feature>
<evidence type="ECO:0000313" key="16">
    <source>
        <dbReference type="Proteomes" id="UP000001449"/>
    </source>
</evidence>
<dbReference type="Proteomes" id="UP000001449">
    <property type="component" value="Chromosome 1"/>
</dbReference>
<reference evidence="15 16" key="2">
    <citation type="journal article" date="2008" name="Nature">
        <title>The Phaeodactylum genome reveals the evolutionary history of diatom genomes.</title>
        <authorList>
            <person name="Bowler C."/>
            <person name="Allen A.E."/>
            <person name="Badger J.H."/>
            <person name="Grimwood J."/>
            <person name="Jabbari K."/>
            <person name="Kuo A."/>
            <person name="Maheswari U."/>
            <person name="Martens C."/>
            <person name="Maumus F."/>
            <person name="Otillar R.P."/>
            <person name="Rayko E."/>
            <person name="Salamov A."/>
            <person name="Vandepoele K."/>
            <person name="Beszteri B."/>
            <person name="Gruber A."/>
            <person name="Heijde M."/>
            <person name="Katinka M."/>
            <person name="Mock T."/>
            <person name="Valentin K."/>
            <person name="Verret F."/>
            <person name="Berges J.A."/>
            <person name="Brownlee C."/>
            <person name="Cadoret J.P."/>
            <person name="Chiovitti A."/>
            <person name="Choi C.J."/>
            <person name="Coesel S."/>
            <person name="De Martino A."/>
            <person name="Detter J.C."/>
            <person name="Durkin C."/>
            <person name="Falciatore A."/>
            <person name="Fournet J."/>
            <person name="Haruta M."/>
            <person name="Huysman M.J."/>
            <person name="Jenkins B.D."/>
            <person name="Jiroutova K."/>
            <person name="Jorgensen R.E."/>
            <person name="Joubert Y."/>
            <person name="Kaplan A."/>
            <person name="Kroger N."/>
            <person name="Kroth P.G."/>
            <person name="La Roche J."/>
            <person name="Lindquist E."/>
            <person name="Lommer M."/>
            <person name="Martin-Jezequel V."/>
            <person name="Lopez P.J."/>
            <person name="Lucas S."/>
            <person name="Mangogna M."/>
            <person name="McGinnis K."/>
            <person name="Medlin L.K."/>
            <person name="Montsant A."/>
            <person name="Oudot-Le Secq M.P."/>
            <person name="Napoli C."/>
            <person name="Obornik M."/>
            <person name="Parker M.S."/>
            <person name="Petit J.L."/>
            <person name="Porcel B.M."/>
            <person name="Poulsen N."/>
            <person name="Robison M."/>
            <person name="Rychlewski L."/>
            <person name="Rynearson T.A."/>
            <person name="Schmutz J."/>
            <person name="Shapiro H."/>
            <person name="Siaut M."/>
            <person name="Stanley M."/>
            <person name="Sussman M.R."/>
            <person name="Taylor A.R."/>
            <person name="Vardi A."/>
            <person name="von Dassow P."/>
            <person name="Vyverman W."/>
            <person name="Willis A."/>
            <person name="Wyrwicz L.S."/>
            <person name="Rokhsar D.S."/>
            <person name="Weissenbach J."/>
            <person name="Armbrust E.V."/>
            <person name="Green B.R."/>
            <person name="Van de Peer Y."/>
            <person name="Grigoriev I.V."/>
        </authorList>
    </citation>
    <scope>NUCLEOTIDE SEQUENCE [LARGE SCALE GENOMIC DNA]</scope>
    <source>
        <strain evidence="15 16">CCMP1335</strain>
    </source>
</reference>
<reference evidence="15 16" key="1">
    <citation type="journal article" date="2004" name="Science">
        <title>The genome of the diatom Thalassiosira pseudonana: ecology, evolution, and metabolism.</title>
        <authorList>
            <person name="Armbrust E.V."/>
            <person name="Berges J.A."/>
            <person name="Bowler C."/>
            <person name="Green B.R."/>
            <person name="Martinez D."/>
            <person name="Putnam N.H."/>
            <person name="Zhou S."/>
            <person name="Allen A.E."/>
            <person name="Apt K.E."/>
            <person name="Bechner M."/>
            <person name="Brzezinski M.A."/>
            <person name="Chaal B.K."/>
            <person name="Chiovitti A."/>
            <person name="Davis A.K."/>
            <person name="Demarest M.S."/>
            <person name="Detter J.C."/>
            <person name="Glavina T."/>
            <person name="Goodstein D."/>
            <person name="Hadi M.Z."/>
            <person name="Hellsten U."/>
            <person name="Hildebrand M."/>
            <person name="Jenkins B.D."/>
            <person name="Jurka J."/>
            <person name="Kapitonov V.V."/>
            <person name="Kroger N."/>
            <person name="Lau W.W."/>
            <person name="Lane T.W."/>
            <person name="Larimer F.W."/>
            <person name="Lippmeier J.C."/>
            <person name="Lucas S."/>
            <person name="Medina M."/>
            <person name="Montsant A."/>
            <person name="Obornik M."/>
            <person name="Parker M.S."/>
            <person name="Palenik B."/>
            <person name="Pazour G.J."/>
            <person name="Richardson P.M."/>
            <person name="Rynearson T.A."/>
            <person name="Saito M.A."/>
            <person name="Schwartz D.C."/>
            <person name="Thamatrakoln K."/>
            <person name="Valentin K."/>
            <person name="Vardi A."/>
            <person name="Wilkerson F.P."/>
            <person name="Rokhsar D.S."/>
        </authorList>
    </citation>
    <scope>NUCLEOTIDE SEQUENCE [LARGE SCALE GENOMIC DNA]</scope>
    <source>
        <strain evidence="15 16">CCMP1335</strain>
    </source>
</reference>
<dbReference type="STRING" id="35128.B8BRH1"/>
<feature type="transmembrane region" description="Helical" evidence="13">
    <location>
        <begin position="618"/>
        <end position="635"/>
    </location>
</feature>
<keyword evidence="8" id="KW-0378">Hydrolase</keyword>
<sequence length="689" mass="74916">MKKILRKKDDAASLPPLQSPPPLQPPQTAPKTPSIESKAAQLMTLAEKTRLEAEKMDLILTLKKIEALERKISALDKHPDWRQDIIDDSQVLLRKLKPSISSQSAPTSTTKQATANATTTISNEELQRRVEEFLKSSREEQEYLVSSAGFADESNATAIVLKLYEYEQKTQQQTDNLNDLASNNDTKPLLSEDKKGEAVEGFEKLPQQLRDAMARTVGMSDGTNATAVIDQLFAENRLFESGDNETFQFSTTIKSDDFEDIFVDLQFEEKNAFVSTLFPEVTRKEPLNETYMDALYSEVLGVDTFNPNGKPEAVPGGYIVRGIGKVKANDGEGYGDSLVKALDAKIAQSSLRDKIQCCYILDPTPPSGEEILNEEDESPLLLVTNHDLSPSTDVFVKTSVTLIGLASIAFVSLDSFSFNDEVLNQISVSANAGKDLTWLYALALPLALSTLTIQLIHEFGHLIVAVKDGIDIGFPTLVPGFQFGLSGAITPIKSPPKSIKSLFDFAIAGPMLGLVASMVLLYVGLEMTVFMDTAAREQLPSIPVQLLRSSTLGGGIVDYLLGDGILSSPDPSEMIKLHPFAIAGFGGLVTNALSLLPIGNTDGGRICLAFFGRSFSRVVHGSAILLLVVAGLFGGDEANILLTYAVYTQFWQQQSEIPSRNEVDELDSVRGFTAIGVSILVMLTLIPVP</sequence>
<proteinExistence type="inferred from homology"/>
<keyword evidence="5" id="KW-0934">Plastid</keyword>
<evidence type="ECO:0000259" key="14">
    <source>
        <dbReference type="Pfam" id="PF02163"/>
    </source>
</evidence>
<accession>B8BRH1</accession>
<keyword evidence="9" id="KW-0809">Transit peptide</keyword>
<keyword evidence="7 13" id="KW-0812">Transmembrane</keyword>
<dbReference type="eggNOG" id="ENOG502QQ7R">
    <property type="taxonomic scope" value="Eukaryota"/>
</dbReference>
<dbReference type="GO" id="GO:0006508">
    <property type="term" value="P:proteolysis"/>
    <property type="evidence" value="ECO:0007669"/>
    <property type="project" value="UniProtKB-KW"/>
</dbReference>
<dbReference type="PANTHER" id="PTHR31412">
    <property type="entry name" value="ZINC METALLOPROTEASE EGY1"/>
    <property type="match status" value="1"/>
</dbReference>
<keyword evidence="4" id="KW-0150">Chloroplast</keyword>
<evidence type="ECO:0000256" key="7">
    <source>
        <dbReference type="ARBA" id="ARBA00022692"/>
    </source>
</evidence>
<evidence type="ECO:0000256" key="5">
    <source>
        <dbReference type="ARBA" id="ARBA00022640"/>
    </source>
</evidence>
<keyword evidence="6" id="KW-0645">Protease</keyword>
<gene>
    <name evidence="15" type="ORF">THAPSDRAFT_20921</name>
</gene>
<evidence type="ECO:0000256" key="12">
    <source>
        <dbReference type="SAM" id="MobiDB-lite"/>
    </source>
</evidence>
<evidence type="ECO:0000256" key="2">
    <source>
        <dbReference type="ARBA" id="ARBA00004229"/>
    </source>
</evidence>
<evidence type="ECO:0000256" key="8">
    <source>
        <dbReference type="ARBA" id="ARBA00022801"/>
    </source>
</evidence>
<keyword evidence="10 13" id="KW-1133">Transmembrane helix</keyword>
<dbReference type="HOGENOM" id="CLU_340536_0_0_1"/>
<feature type="transmembrane region" description="Helical" evidence="13">
    <location>
        <begin position="669"/>
        <end position="688"/>
    </location>
</feature>
<protein>
    <recommendedName>
        <fullName evidence="14">Peptidase M50 domain-containing protein</fullName>
    </recommendedName>
</protein>
<dbReference type="OMA" id="PLNETYM"/>
<feature type="compositionally biased region" description="Polar residues" evidence="12">
    <location>
        <begin position="174"/>
        <end position="186"/>
    </location>
</feature>
<feature type="transmembrane region" description="Helical" evidence="13">
    <location>
        <begin position="502"/>
        <end position="523"/>
    </location>
</feature>
<feature type="region of interest" description="Disordered" evidence="12">
    <location>
        <begin position="1"/>
        <end position="36"/>
    </location>
</feature>
<dbReference type="GO" id="GO:0016020">
    <property type="term" value="C:membrane"/>
    <property type="evidence" value="ECO:0007669"/>
    <property type="project" value="UniProtKB-SubCell"/>
</dbReference>
<evidence type="ECO:0000256" key="10">
    <source>
        <dbReference type="ARBA" id="ARBA00022989"/>
    </source>
</evidence>
<evidence type="ECO:0000256" key="4">
    <source>
        <dbReference type="ARBA" id="ARBA00022528"/>
    </source>
</evidence>
<dbReference type="InterPro" id="IPR044838">
    <property type="entry name" value="EGY1-like"/>
</dbReference>
<organism evidence="15 16">
    <name type="scientific">Thalassiosira pseudonana</name>
    <name type="common">Marine diatom</name>
    <name type="synonym">Cyclotella nana</name>
    <dbReference type="NCBI Taxonomy" id="35128"/>
    <lineage>
        <taxon>Eukaryota</taxon>
        <taxon>Sar</taxon>
        <taxon>Stramenopiles</taxon>
        <taxon>Ochrophyta</taxon>
        <taxon>Bacillariophyta</taxon>
        <taxon>Coscinodiscophyceae</taxon>
        <taxon>Thalassiosirophycidae</taxon>
        <taxon>Thalassiosirales</taxon>
        <taxon>Thalassiosiraceae</taxon>
        <taxon>Thalassiosira</taxon>
    </lineage>
</organism>
<feature type="domain" description="Peptidase M50" evidence="14">
    <location>
        <begin position="450"/>
        <end position="619"/>
    </location>
</feature>
<evidence type="ECO:0000256" key="13">
    <source>
        <dbReference type="SAM" id="Phobius"/>
    </source>
</evidence>
<dbReference type="InParanoid" id="B8BRH1"/>
<evidence type="ECO:0000256" key="6">
    <source>
        <dbReference type="ARBA" id="ARBA00022670"/>
    </source>
</evidence>
<dbReference type="PANTHER" id="PTHR31412:SF0">
    <property type="entry name" value="ZINC METALLOPROTEASE EGY1, CHLOROPLASTIC-RELATED"/>
    <property type="match status" value="1"/>
</dbReference>
<name>B8BRH1_THAPS</name>
<dbReference type="PaxDb" id="35128-Thaps20921"/>
<evidence type="ECO:0000313" key="15">
    <source>
        <dbReference type="EMBL" id="EED96542.1"/>
    </source>
</evidence>
<dbReference type="AlphaFoldDB" id="B8BRH1"/>
<dbReference type="GO" id="GO:0009507">
    <property type="term" value="C:chloroplast"/>
    <property type="evidence" value="ECO:0000318"/>
    <property type="project" value="GO_Central"/>
</dbReference>
<dbReference type="RefSeq" id="XP_002286901.1">
    <property type="nucleotide sequence ID" value="XM_002286865.1"/>
</dbReference>
<feature type="compositionally biased region" description="Pro residues" evidence="12">
    <location>
        <begin position="17"/>
        <end position="28"/>
    </location>
</feature>
<keyword evidence="16" id="KW-1185">Reference proteome</keyword>
<evidence type="ECO:0000256" key="9">
    <source>
        <dbReference type="ARBA" id="ARBA00022946"/>
    </source>
</evidence>
<evidence type="ECO:0000256" key="11">
    <source>
        <dbReference type="ARBA" id="ARBA00023136"/>
    </source>
</evidence>
<comment type="subcellular location">
    <subcellularLocation>
        <location evidence="1">Membrane</location>
        <topology evidence="1">Multi-pass membrane protein</topology>
    </subcellularLocation>
    <subcellularLocation>
        <location evidence="2">Plastid</location>
        <location evidence="2">Chloroplast</location>
    </subcellularLocation>
</comment>
<keyword evidence="11 13" id="KW-0472">Membrane</keyword>
<comment type="similarity">
    <text evidence="3">Belongs to the peptidase M50B family.</text>
</comment>
<dbReference type="GeneID" id="7447609"/>
<dbReference type="Pfam" id="PF02163">
    <property type="entry name" value="Peptidase_M50"/>
    <property type="match status" value="1"/>
</dbReference>
<evidence type="ECO:0000256" key="1">
    <source>
        <dbReference type="ARBA" id="ARBA00004141"/>
    </source>
</evidence>
<dbReference type="InterPro" id="IPR008915">
    <property type="entry name" value="Peptidase_M50"/>
</dbReference>
<dbReference type="CDD" id="cd06160">
    <property type="entry name" value="S2P-M50_like_2"/>
    <property type="match status" value="1"/>
</dbReference>
<feature type="region of interest" description="Disordered" evidence="12">
    <location>
        <begin position="99"/>
        <end position="124"/>
    </location>
</feature>
<dbReference type="EMBL" id="CM000638">
    <property type="protein sequence ID" value="EED96542.1"/>
    <property type="molecule type" value="Genomic_DNA"/>
</dbReference>